<evidence type="ECO:0000313" key="1">
    <source>
        <dbReference type="EMBL" id="ELZ41042.1"/>
    </source>
</evidence>
<gene>
    <name evidence="1" type="ORF">C472_01207</name>
</gene>
<proteinExistence type="predicted"/>
<dbReference type="OrthoDB" id="321579at2157"/>
<dbReference type="Proteomes" id="UP000011523">
    <property type="component" value="Unassembled WGS sequence"/>
</dbReference>
<dbReference type="AlphaFoldDB" id="M0E290"/>
<comment type="caution">
    <text evidence="1">The sequence shown here is derived from an EMBL/GenBank/DDBJ whole genome shotgun (WGS) entry which is preliminary data.</text>
</comment>
<name>M0E290_9EURY</name>
<protein>
    <submittedName>
        <fullName evidence="1">Uncharacterized protein</fullName>
    </submittedName>
</protein>
<dbReference type="EMBL" id="AOJD01000012">
    <property type="protein sequence ID" value="ELZ41042.1"/>
    <property type="molecule type" value="Genomic_DNA"/>
</dbReference>
<reference evidence="1 2" key="1">
    <citation type="journal article" date="2014" name="PLoS Genet.">
        <title>Phylogenetically driven sequencing of extremely halophilic archaea reveals strategies for static and dynamic osmo-response.</title>
        <authorList>
            <person name="Becker E.A."/>
            <person name="Seitzer P.M."/>
            <person name="Tritt A."/>
            <person name="Larsen D."/>
            <person name="Krusor M."/>
            <person name="Yao A.I."/>
            <person name="Wu D."/>
            <person name="Madern D."/>
            <person name="Eisen J.A."/>
            <person name="Darling A.E."/>
            <person name="Facciotti M.T."/>
        </authorList>
    </citation>
    <scope>NUCLEOTIDE SEQUENCE [LARGE SCALE GENOMIC DNA]</scope>
    <source>
        <strain evidence="1 2">DSM 14210</strain>
    </source>
</reference>
<sequence length="130" mass="14456">MNDQRVTVFHDRSLEISKFGLVDTVFVVGTADTPAEAASFSEAAFEYGLSVKSKLPRGLGGNLVVYPVVVTDTDLTEWISEYAPKHWSAFEFPVVVYPAESTVDYNLSTPIWGLIYYKGFRETADTTLHP</sequence>
<organism evidence="1 2">
    <name type="scientific">Halorubrum tebenquichense DSM 14210</name>
    <dbReference type="NCBI Taxonomy" id="1227485"/>
    <lineage>
        <taxon>Archaea</taxon>
        <taxon>Methanobacteriati</taxon>
        <taxon>Methanobacteriota</taxon>
        <taxon>Stenosarchaea group</taxon>
        <taxon>Halobacteria</taxon>
        <taxon>Halobacteriales</taxon>
        <taxon>Haloferacaceae</taxon>
        <taxon>Halorubrum</taxon>
    </lineage>
</organism>
<keyword evidence="2" id="KW-1185">Reference proteome</keyword>
<accession>M0E290</accession>
<evidence type="ECO:0000313" key="2">
    <source>
        <dbReference type="Proteomes" id="UP000011523"/>
    </source>
</evidence>
<dbReference type="PATRIC" id="fig|1227485.3.peg.220"/>